<dbReference type="Proteomes" id="UP000287166">
    <property type="component" value="Unassembled WGS sequence"/>
</dbReference>
<keyword evidence="2" id="KW-0472">Membrane</keyword>
<comment type="caution">
    <text evidence="3">The sequence shown here is derived from an EMBL/GenBank/DDBJ whole genome shotgun (WGS) entry which is preliminary data.</text>
</comment>
<organism evidence="3 4">
    <name type="scientific">Sparassis crispa</name>
    <dbReference type="NCBI Taxonomy" id="139825"/>
    <lineage>
        <taxon>Eukaryota</taxon>
        <taxon>Fungi</taxon>
        <taxon>Dikarya</taxon>
        <taxon>Basidiomycota</taxon>
        <taxon>Agaricomycotina</taxon>
        <taxon>Agaricomycetes</taxon>
        <taxon>Polyporales</taxon>
        <taxon>Sparassidaceae</taxon>
        <taxon>Sparassis</taxon>
    </lineage>
</organism>
<feature type="region of interest" description="Disordered" evidence="1">
    <location>
        <begin position="47"/>
        <end position="91"/>
    </location>
</feature>
<keyword evidence="2" id="KW-1133">Transmembrane helix</keyword>
<dbReference type="RefSeq" id="XP_027614929.1">
    <property type="nucleotide sequence ID" value="XM_027759128.1"/>
</dbReference>
<protein>
    <recommendedName>
        <fullName evidence="5">WW domain-containing protein</fullName>
    </recommendedName>
</protein>
<feature type="compositionally biased region" description="Basic and acidic residues" evidence="1">
    <location>
        <begin position="174"/>
        <end position="183"/>
    </location>
</feature>
<evidence type="ECO:0000256" key="2">
    <source>
        <dbReference type="SAM" id="Phobius"/>
    </source>
</evidence>
<feature type="region of interest" description="Disordered" evidence="1">
    <location>
        <begin position="174"/>
        <end position="241"/>
    </location>
</feature>
<dbReference type="GeneID" id="38780933"/>
<dbReference type="EMBL" id="BFAD01000005">
    <property type="protein sequence ID" value="GBE84016.1"/>
    <property type="molecule type" value="Genomic_DNA"/>
</dbReference>
<sequence length="815" mass="91560">MLSDKVRRAVAALLRKLLSSKLLQYPLRALLYLWLFLKRRIFGLENSRRSDGGRKPGGNAGVLPSAGPSPDPRLRWGTEGDCTRSSSSPAEPKLRWVDEEIGKDTQVVSASQVPLSALGLNLGQGSPRLLQPTDVPSTGSVSANGDTFLHPYAWPRHNASKSSQDIGLISLSDRGQDREDGHLSVRSNVSQALPGHLRPTSRASSRAISRIASRAHSRASYSTRAPSRSRSQAPSPSPQRSAIELAPQYSPATPSPRLAVPVGNTIPPPSFQSCEFTPKCRQKMYPVMEVLRYERKVIIPNVELQCIIPPLTTSFPLYVSLLIMLRAALMDTASEGAPPDWVACTHPEGALYFYHPGRRIYTEANLCEPDMLLEVLAFAEQIEETVRNDNIVLPEDAELVLDLENDEEGGRNWCYYYASDSRRTLFWLHSYDASDILQAEVRGVSSLAHIKHELEGYYWQHIEQFPYNHKPSEDVLKHLTSIILHLSIDQMTSPSSTSAYTAEELQKMIALIRGIRDIGYNEHTAAVVGRLMYMFAHHRFLHFHGQYGARLCRDQSIYGESTPARTLLIRIMSPIFFNAPDVHLRGLESLWIDGLINQLPWSNFIQRLKVDWQEFVLYATVMLNANVAFLTIPDVDPGPGQSTLAKVCSFISIITSVGSIILGLLLVRHHRVRPRETAQEVVDYLLRRKHPTLGLETLAILYSLPYALLMWAMLTFLLAFAFECFIHHGLSAYVLATFWVVIGLLILWCIYTLWDSEAGESAWMSLGHTVEHLLSRVQQRLLCAPKLSFGMFSRRHHPHVAEDITPRSARFDIEP</sequence>
<feature type="transmembrane region" description="Helical" evidence="2">
    <location>
        <begin position="644"/>
        <end position="667"/>
    </location>
</feature>
<feature type="region of interest" description="Disordered" evidence="1">
    <location>
        <begin position="123"/>
        <end position="142"/>
    </location>
</feature>
<evidence type="ECO:0000313" key="3">
    <source>
        <dbReference type="EMBL" id="GBE84016.1"/>
    </source>
</evidence>
<keyword evidence="2" id="KW-0812">Transmembrane</keyword>
<evidence type="ECO:0008006" key="5">
    <source>
        <dbReference type="Google" id="ProtNLM"/>
    </source>
</evidence>
<feature type="compositionally biased region" description="Low complexity" evidence="1">
    <location>
        <begin position="200"/>
        <end position="241"/>
    </location>
</feature>
<name>A0A401GP78_9APHY</name>
<dbReference type="InParanoid" id="A0A401GP78"/>
<feature type="compositionally biased region" description="Basic and acidic residues" evidence="1">
    <location>
        <begin position="72"/>
        <end position="82"/>
    </location>
</feature>
<evidence type="ECO:0000256" key="1">
    <source>
        <dbReference type="SAM" id="MobiDB-lite"/>
    </source>
</evidence>
<feature type="transmembrane region" description="Helical" evidence="2">
    <location>
        <begin position="732"/>
        <end position="754"/>
    </location>
</feature>
<feature type="transmembrane region" description="Helical" evidence="2">
    <location>
        <begin position="697"/>
        <end position="720"/>
    </location>
</feature>
<dbReference type="OrthoDB" id="2657661at2759"/>
<reference evidence="3 4" key="1">
    <citation type="journal article" date="2018" name="Sci. Rep.">
        <title>Genome sequence of the cauliflower mushroom Sparassis crispa (Hanabiratake) and its association with beneficial usage.</title>
        <authorList>
            <person name="Kiyama R."/>
            <person name="Furutani Y."/>
            <person name="Kawaguchi K."/>
            <person name="Nakanishi T."/>
        </authorList>
    </citation>
    <scope>NUCLEOTIDE SEQUENCE [LARGE SCALE GENOMIC DNA]</scope>
</reference>
<gene>
    <name evidence="3" type="ORF">SCP_0510760</name>
</gene>
<dbReference type="AlphaFoldDB" id="A0A401GP78"/>
<keyword evidence="4" id="KW-1185">Reference proteome</keyword>
<evidence type="ECO:0000313" key="4">
    <source>
        <dbReference type="Proteomes" id="UP000287166"/>
    </source>
</evidence>
<accession>A0A401GP78</accession>
<proteinExistence type="predicted"/>